<dbReference type="EnsemblPlants" id="Kaladp0395s0039.1.v1.1">
    <property type="protein sequence ID" value="Kaladp0395s0039.1.v1.1"/>
    <property type="gene ID" value="Kaladp0395s0039.v1.1"/>
</dbReference>
<evidence type="ECO:0000256" key="7">
    <source>
        <dbReference type="ARBA" id="ARBA00023139"/>
    </source>
</evidence>
<evidence type="ECO:0000313" key="13">
    <source>
        <dbReference type="Proteomes" id="UP000594263"/>
    </source>
</evidence>
<dbReference type="GO" id="GO:0005783">
    <property type="term" value="C:endoplasmic reticulum"/>
    <property type="evidence" value="ECO:0007669"/>
    <property type="project" value="TreeGrafter"/>
</dbReference>
<dbReference type="PANTHER" id="PTHR22883">
    <property type="entry name" value="ZINC FINGER DHHC DOMAIN CONTAINING PROTEIN"/>
    <property type="match status" value="1"/>
</dbReference>
<dbReference type="Gramene" id="Kaladp0395s0039.1.v1.1">
    <property type="protein sequence ID" value="Kaladp0395s0039.1.v1.1"/>
    <property type="gene ID" value="Kaladp0395s0039.v1.1"/>
</dbReference>
<dbReference type="InterPro" id="IPR001594">
    <property type="entry name" value="Palmitoyltrfase_DHHC"/>
</dbReference>
<evidence type="ECO:0000259" key="11">
    <source>
        <dbReference type="Pfam" id="PF01529"/>
    </source>
</evidence>
<evidence type="ECO:0000256" key="1">
    <source>
        <dbReference type="ARBA" id="ARBA00004127"/>
    </source>
</evidence>
<dbReference type="InterPro" id="IPR039859">
    <property type="entry name" value="PFA4/ZDH16/20/ERF2-like"/>
</dbReference>
<feature type="transmembrane region" description="Helical" evidence="10">
    <location>
        <begin position="33"/>
        <end position="52"/>
    </location>
</feature>
<dbReference type="GO" id="GO:0005794">
    <property type="term" value="C:Golgi apparatus"/>
    <property type="evidence" value="ECO:0007669"/>
    <property type="project" value="TreeGrafter"/>
</dbReference>
<feature type="transmembrane region" description="Helical" evidence="10">
    <location>
        <begin position="241"/>
        <end position="263"/>
    </location>
</feature>
<keyword evidence="6 10" id="KW-0472">Membrane</keyword>
<accession>A0A7N1A8B1</accession>
<feature type="domain" description="Palmitoyltransferase DHHC" evidence="11">
    <location>
        <begin position="163"/>
        <end position="279"/>
    </location>
</feature>
<keyword evidence="7" id="KW-0564">Palmitate</keyword>
<comment type="catalytic activity">
    <reaction evidence="10">
        <text>L-cysteinyl-[protein] + hexadecanoyl-CoA = S-hexadecanoyl-L-cysteinyl-[protein] + CoA</text>
        <dbReference type="Rhea" id="RHEA:36683"/>
        <dbReference type="Rhea" id="RHEA-COMP:10131"/>
        <dbReference type="Rhea" id="RHEA-COMP:11032"/>
        <dbReference type="ChEBI" id="CHEBI:29950"/>
        <dbReference type="ChEBI" id="CHEBI:57287"/>
        <dbReference type="ChEBI" id="CHEBI:57379"/>
        <dbReference type="ChEBI" id="CHEBI:74151"/>
        <dbReference type="EC" id="2.3.1.225"/>
    </reaction>
</comment>
<feature type="transmembrane region" description="Helical" evidence="10">
    <location>
        <begin position="64"/>
        <end position="83"/>
    </location>
</feature>
<comment type="similarity">
    <text evidence="2 10">Belongs to the DHHC palmitoyltransferase family.</text>
</comment>
<keyword evidence="13" id="KW-1185">Reference proteome</keyword>
<dbReference type="EC" id="2.3.1.225" evidence="10"/>
<comment type="subcellular location">
    <subcellularLocation>
        <location evidence="1">Endomembrane system</location>
        <topology evidence="1">Multi-pass membrane protein</topology>
    </subcellularLocation>
</comment>
<reference evidence="12" key="1">
    <citation type="submission" date="2021-01" db="UniProtKB">
        <authorList>
            <consortium name="EnsemblPlants"/>
        </authorList>
    </citation>
    <scope>IDENTIFICATION</scope>
</reference>
<evidence type="ECO:0000256" key="9">
    <source>
        <dbReference type="ARBA" id="ARBA00023315"/>
    </source>
</evidence>
<keyword evidence="8" id="KW-0449">Lipoprotein</keyword>
<evidence type="ECO:0000256" key="4">
    <source>
        <dbReference type="ARBA" id="ARBA00022692"/>
    </source>
</evidence>
<dbReference type="PROSITE" id="PS50216">
    <property type="entry name" value="DHHC"/>
    <property type="match status" value="1"/>
</dbReference>
<dbReference type="OMA" id="IRTWTCT"/>
<feature type="transmembrane region" description="Helical" evidence="10">
    <location>
        <begin position="207"/>
        <end position="229"/>
    </location>
</feature>
<organism evidence="12 13">
    <name type="scientific">Kalanchoe fedtschenkoi</name>
    <name type="common">Lavender scallops</name>
    <name type="synonym">South American air plant</name>
    <dbReference type="NCBI Taxonomy" id="63787"/>
    <lineage>
        <taxon>Eukaryota</taxon>
        <taxon>Viridiplantae</taxon>
        <taxon>Streptophyta</taxon>
        <taxon>Embryophyta</taxon>
        <taxon>Tracheophyta</taxon>
        <taxon>Spermatophyta</taxon>
        <taxon>Magnoliopsida</taxon>
        <taxon>eudicotyledons</taxon>
        <taxon>Gunneridae</taxon>
        <taxon>Pentapetalae</taxon>
        <taxon>Saxifragales</taxon>
        <taxon>Crassulaceae</taxon>
        <taxon>Kalanchoe</taxon>
    </lineage>
</organism>
<name>A0A7N1A8B1_KALFE</name>
<keyword evidence="3 10" id="KW-0808">Transferase</keyword>
<keyword evidence="9 10" id="KW-0012">Acyltransferase</keyword>
<dbReference type="AlphaFoldDB" id="A0A7N1A8B1"/>
<dbReference type="GO" id="GO:0019706">
    <property type="term" value="F:protein-cysteine S-palmitoyltransferase activity"/>
    <property type="evidence" value="ECO:0007669"/>
    <property type="project" value="UniProtKB-EC"/>
</dbReference>
<evidence type="ECO:0000256" key="8">
    <source>
        <dbReference type="ARBA" id="ARBA00023288"/>
    </source>
</evidence>
<dbReference type="GO" id="GO:0006612">
    <property type="term" value="P:protein targeting to membrane"/>
    <property type="evidence" value="ECO:0007669"/>
    <property type="project" value="TreeGrafter"/>
</dbReference>
<evidence type="ECO:0000313" key="12">
    <source>
        <dbReference type="EnsemblPlants" id="Kaladp0395s0039.1.v1.1"/>
    </source>
</evidence>
<evidence type="ECO:0000256" key="3">
    <source>
        <dbReference type="ARBA" id="ARBA00022679"/>
    </source>
</evidence>
<keyword evidence="5 10" id="KW-1133">Transmembrane helix</keyword>
<comment type="domain">
    <text evidence="10">The DHHC domain is required for palmitoyltransferase activity.</text>
</comment>
<dbReference type="Pfam" id="PF01529">
    <property type="entry name" value="DHHC"/>
    <property type="match status" value="1"/>
</dbReference>
<keyword evidence="4 10" id="KW-0812">Transmembrane</keyword>
<dbReference type="PANTHER" id="PTHR22883:SF301">
    <property type="entry name" value="PALMITOYLTRANSFERASE ZDHHC12"/>
    <property type="match status" value="1"/>
</dbReference>
<evidence type="ECO:0000256" key="2">
    <source>
        <dbReference type="ARBA" id="ARBA00008574"/>
    </source>
</evidence>
<evidence type="ECO:0000256" key="10">
    <source>
        <dbReference type="RuleBase" id="RU079119"/>
    </source>
</evidence>
<dbReference type="Proteomes" id="UP000594263">
    <property type="component" value="Unplaced"/>
</dbReference>
<evidence type="ECO:0000256" key="6">
    <source>
        <dbReference type="ARBA" id="ARBA00023136"/>
    </source>
</evidence>
<protein>
    <recommendedName>
        <fullName evidence="10">S-acyltransferase</fullName>
        <ecNumber evidence="10">2.3.1.225</ecNumber>
    </recommendedName>
    <alternativeName>
        <fullName evidence="10">Palmitoyltransferase</fullName>
    </alternativeName>
</protein>
<evidence type="ECO:0000256" key="5">
    <source>
        <dbReference type="ARBA" id="ARBA00022989"/>
    </source>
</evidence>
<proteinExistence type="inferred from homology"/>
<sequence length="344" mass="40015">MVGPIKDAWNRVSDSCRYHFPCLFDPARRSAMMLKVALVALHLIYAGVLFLLDEDLIQKTKEEPWYTSLYLLLFVAALAQYFFTAGSSPGFVLDAMRVCDESDALIKRFNSEQRQSASSNNGSLPVTVDGSQFHRNRLESSTSSWTKLVMSMYPPGSSVRNWTCPFCNVVQPPRSKHCQDCDKCVLQFDHHCVWLGTCIGQRNHCRFWWYILEETVLCLWTEILYISYLKSNILRAWWNDAIIIVLLIALSFCLIFLLLLLLFHSYLVLTNQTTYELVRRRRIPYLREIPERVYPFSNGICQNVYNFCCARSSLYYLEPLPRAHEIEAKARPYTCLDILRCRCC</sequence>